<protein>
    <submittedName>
        <fullName evidence="1">Uncharacterized protein</fullName>
    </submittedName>
</protein>
<evidence type="ECO:0000313" key="1">
    <source>
        <dbReference type="EMBL" id="JAD25716.1"/>
    </source>
</evidence>
<dbReference type="AlphaFoldDB" id="A0A0A8YIC1"/>
<name>A0A0A8YIC1_ARUDO</name>
<reference evidence="1" key="1">
    <citation type="submission" date="2014-09" db="EMBL/GenBank/DDBJ databases">
        <authorList>
            <person name="Magalhaes I.L.F."/>
            <person name="Oliveira U."/>
            <person name="Santos F.R."/>
            <person name="Vidigal T.H.D.A."/>
            <person name="Brescovit A.D."/>
            <person name="Santos A.J."/>
        </authorList>
    </citation>
    <scope>NUCLEOTIDE SEQUENCE</scope>
    <source>
        <tissue evidence="1">Shoot tissue taken approximately 20 cm above the soil surface</tissue>
    </source>
</reference>
<proteinExistence type="predicted"/>
<dbReference type="EMBL" id="GBRH01272179">
    <property type="protein sequence ID" value="JAD25716.1"/>
    <property type="molecule type" value="Transcribed_RNA"/>
</dbReference>
<sequence length="34" mass="3956">MTIPSTGIAYCYRLKHHLHSDIIKELLQLTAKFL</sequence>
<accession>A0A0A8YIC1</accession>
<reference evidence="1" key="2">
    <citation type="journal article" date="2015" name="Data Brief">
        <title>Shoot transcriptome of the giant reed, Arundo donax.</title>
        <authorList>
            <person name="Barrero R.A."/>
            <person name="Guerrero F.D."/>
            <person name="Moolhuijzen P."/>
            <person name="Goolsby J.A."/>
            <person name="Tidwell J."/>
            <person name="Bellgard S.E."/>
            <person name="Bellgard M.I."/>
        </authorList>
    </citation>
    <scope>NUCLEOTIDE SEQUENCE</scope>
    <source>
        <tissue evidence="1">Shoot tissue taken approximately 20 cm above the soil surface</tissue>
    </source>
</reference>
<organism evidence="1">
    <name type="scientific">Arundo donax</name>
    <name type="common">Giant reed</name>
    <name type="synonym">Donax arundinaceus</name>
    <dbReference type="NCBI Taxonomy" id="35708"/>
    <lineage>
        <taxon>Eukaryota</taxon>
        <taxon>Viridiplantae</taxon>
        <taxon>Streptophyta</taxon>
        <taxon>Embryophyta</taxon>
        <taxon>Tracheophyta</taxon>
        <taxon>Spermatophyta</taxon>
        <taxon>Magnoliopsida</taxon>
        <taxon>Liliopsida</taxon>
        <taxon>Poales</taxon>
        <taxon>Poaceae</taxon>
        <taxon>PACMAD clade</taxon>
        <taxon>Arundinoideae</taxon>
        <taxon>Arundineae</taxon>
        <taxon>Arundo</taxon>
    </lineage>
</organism>